<dbReference type="RefSeq" id="WP_130977893.1">
    <property type="nucleotide sequence ID" value="NZ_SISF01000029.1"/>
</dbReference>
<comment type="caution">
    <text evidence="1">The sequence shown here is derived from an EMBL/GenBank/DDBJ whole genome shotgun (WGS) entry which is preliminary data.</text>
</comment>
<dbReference type="EMBL" id="SISF01000029">
    <property type="protein sequence ID" value="TBN12606.1"/>
    <property type="molecule type" value="Genomic_DNA"/>
</dbReference>
<dbReference type="GeneID" id="301041547"/>
<evidence type="ECO:0000313" key="2">
    <source>
        <dbReference type="Proteomes" id="UP000294239"/>
    </source>
</evidence>
<keyword evidence="2" id="KW-1185">Reference proteome</keyword>
<accession>A0ABY1Y805</accession>
<protein>
    <recommendedName>
        <fullName evidence="3">Trypsin-like serine protease</fullName>
    </recommendedName>
</protein>
<dbReference type="Proteomes" id="UP000294239">
    <property type="component" value="Unassembled WGS sequence"/>
</dbReference>
<organism evidence="1 2">
    <name type="scientific">Agrobacterium cavarae</name>
    <dbReference type="NCBI Taxonomy" id="2528239"/>
    <lineage>
        <taxon>Bacteria</taxon>
        <taxon>Pseudomonadati</taxon>
        <taxon>Pseudomonadota</taxon>
        <taxon>Alphaproteobacteria</taxon>
        <taxon>Hyphomicrobiales</taxon>
        <taxon>Rhizobiaceae</taxon>
        <taxon>Rhizobium/Agrobacterium group</taxon>
        <taxon>Agrobacterium</taxon>
    </lineage>
</organism>
<gene>
    <name evidence="1" type="ORF">EYC79_10180</name>
</gene>
<proteinExistence type="predicted"/>
<reference evidence="1 2" key="1">
    <citation type="submission" date="2019-02" db="EMBL/GenBank/DDBJ databases">
        <title>Current taxonomic status of genus Agrobacterium and description of Agrobacterium cavarae sp. nov. isolated from maize roots.</title>
        <authorList>
            <person name="Flores-Felix J.D."/>
            <person name="Menendez E."/>
            <person name="Ramirez-Bahena M.H."/>
            <person name="Garcia-Fraile P."/>
            <person name="Velazquez E."/>
        </authorList>
    </citation>
    <scope>NUCLEOTIDE SEQUENCE [LARGE SCALE GENOMIC DNA]</scope>
    <source>
        <strain evidence="1 2">RZME10</strain>
    </source>
</reference>
<sequence length="256" mass="29396">MTLQQWKTICEKVTNDMLMHTRPFVTPLGTANEWNVRLVGTGSYVSRDARRMVLTCEHVAQEQPMHYRFYGSDDVFEHQGTWAMEKHPIDAAFAAISDSAWNACSHQAQVVPIERFALRHAPSQRAEILFFRGFSGENAHYAFDVHQTNGTGYATQEKKNSGDDQIFELFWEPENTSLTSQTSQEAAKEMKFEDAQGFSGSLVWNTRYLEVTNSGGQWTPGDAVVTGLLRRWDKDTRTLLAWRIEHLRDWLDTNWV</sequence>
<evidence type="ECO:0008006" key="3">
    <source>
        <dbReference type="Google" id="ProtNLM"/>
    </source>
</evidence>
<evidence type="ECO:0000313" key="1">
    <source>
        <dbReference type="EMBL" id="TBN12606.1"/>
    </source>
</evidence>
<name>A0ABY1Y805_9HYPH</name>